<evidence type="ECO:0000313" key="4">
    <source>
        <dbReference type="Proteomes" id="UP000463857"/>
    </source>
</evidence>
<evidence type="ECO:0000256" key="1">
    <source>
        <dbReference type="ARBA" id="ARBA00022723"/>
    </source>
</evidence>
<evidence type="ECO:0000259" key="2">
    <source>
        <dbReference type="Pfam" id="PF01557"/>
    </source>
</evidence>
<dbReference type="Pfam" id="PF01557">
    <property type="entry name" value="FAA_hydrolase"/>
    <property type="match status" value="1"/>
</dbReference>
<dbReference type="AlphaFoldDB" id="A0A7L4YMX4"/>
<protein>
    <submittedName>
        <fullName evidence="3">5-carboxymethyl-2-hydroxymuconate isomerase</fullName>
    </submittedName>
</protein>
<dbReference type="RefSeq" id="WP_159545046.1">
    <property type="nucleotide sequence ID" value="NZ_CP047156.1"/>
</dbReference>
<name>A0A7L4YMX4_9ACTN</name>
<reference evidence="3 4" key="1">
    <citation type="journal article" date="2018" name="Int. J. Syst. Evol. Microbiol.">
        <title>Epidermidibacterium keratini gen. nov., sp. nov., a member of the family Sporichthyaceae, isolated from keratin epidermis.</title>
        <authorList>
            <person name="Lee D.G."/>
            <person name="Trujillo M.E."/>
            <person name="Kang S."/>
            <person name="Nam J.J."/>
            <person name="Kim Y.J."/>
        </authorList>
    </citation>
    <scope>NUCLEOTIDE SEQUENCE [LARGE SCALE GENOMIC DNA]</scope>
    <source>
        <strain evidence="3 4">EPI-7</strain>
    </source>
</reference>
<dbReference type="KEGG" id="eke:EK0264_09545"/>
<feature type="domain" description="Fumarylacetoacetase-like C-terminal" evidence="2">
    <location>
        <begin position="70"/>
        <end position="286"/>
    </location>
</feature>
<dbReference type="InterPro" id="IPR011234">
    <property type="entry name" value="Fumarylacetoacetase-like_C"/>
</dbReference>
<keyword evidence="4" id="KW-1185">Reference proteome</keyword>
<dbReference type="GO" id="GO:0046872">
    <property type="term" value="F:metal ion binding"/>
    <property type="evidence" value="ECO:0007669"/>
    <property type="project" value="UniProtKB-KW"/>
</dbReference>
<accession>A0A7L4YMX4</accession>
<keyword evidence="3" id="KW-0413">Isomerase</keyword>
<gene>
    <name evidence="3" type="ORF">EK0264_09545</name>
</gene>
<sequence>MRFVRLARPDGPRLARLGSDGSIALAPPGTRLGGVLADSAADPSEGWEVAGVLDLQSTELLPAIDPDAVVVNIGSNYHDHALPAQDAPRPELTWFIKSPTSWTGHRAAIGVPQGHPDMVDYEGEICIVFGAPCYRVPPQLAWSYIGGYTLMNDVSGRDAWPALNAATTPGEERAAWNAMVLGKQHPTFGPIGPVVVTADEIVDPQALVLRTLLNGEEVQRAAVHAMKIGIAELISRLSQYFAFRPGDVISTGTPGGVGQSRGRFLQRGDEVSVDVPGIGTLTNPVR</sequence>
<proteinExistence type="predicted"/>
<dbReference type="Gene3D" id="3.90.850.10">
    <property type="entry name" value="Fumarylacetoacetase-like, C-terminal domain"/>
    <property type="match status" value="1"/>
</dbReference>
<dbReference type="EMBL" id="CP047156">
    <property type="protein sequence ID" value="QHC00500.1"/>
    <property type="molecule type" value="Genomic_DNA"/>
</dbReference>
<dbReference type="OrthoDB" id="9805307at2"/>
<dbReference type="InParanoid" id="A0A7L4YMX4"/>
<organism evidence="3 4">
    <name type="scientific">Epidermidibacterium keratini</name>
    <dbReference type="NCBI Taxonomy" id="1891644"/>
    <lineage>
        <taxon>Bacteria</taxon>
        <taxon>Bacillati</taxon>
        <taxon>Actinomycetota</taxon>
        <taxon>Actinomycetes</taxon>
        <taxon>Sporichthyales</taxon>
        <taxon>Sporichthyaceae</taxon>
        <taxon>Epidermidibacterium</taxon>
    </lineage>
</organism>
<dbReference type="GO" id="GO:0016853">
    <property type="term" value="F:isomerase activity"/>
    <property type="evidence" value="ECO:0007669"/>
    <property type="project" value="UniProtKB-KW"/>
</dbReference>
<dbReference type="InterPro" id="IPR036663">
    <property type="entry name" value="Fumarylacetoacetase_C_sf"/>
</dbReference>
<keyword evidence="1" id="KW-0479">Metal-binding</keyword>
<dbReference type="PANTHER" id="PTHR11820">
    <property type="entry name" value="ACYLPYRUVASE"/>
    <property type="match status" value="1"/>
</dbReference>
<evidence type="ECO:0000313" key="3">
    <source>
        <dbReference type="EMBL" id="QHC00500.1"/>
    </source>
</evidence>
<dbReference type="Proteomes" id="UP000463857">
    <property type="component" value="Chromosome"/>
</dbReference>
<dbReference type="SUPFAM" id="SSF56529">
    <property type="entry name" value="FAH"/>
    <property type="match status" value="1"/>
</dbReference>